<dbReference type="GO" id="GO:0016491">
    <property type="term" value="F:oxidoreductase activity"/>
    <property type="evidence" value="ECO:0007669"/>
    <property type="project" value="UniProtKB-KW"/>
</dbReference>
<feature type="domain" description="FAD-binding PCMH-type" evidence="6">
    <location>
        <begin position="75"/>
        <end position="246"/>
    </location>
</feature>
<dbReference type="InterPro" id="IPR016169">
    <property type="entry name" value="FAD-bd_PCMH_sub2"/>
</dbReference>
<dbReference type="InterPro" id="IPR036318">
    <property type="entry name" value="FAD-bd_PCMH-like_sf"/>
</dbReference>
<dbReference type="Proteomes" id="UP000240883">
    <property type="component" value="Unassembled WGS sequence"/>
</dbReference>
<name>A0A2T2N5R6_CORCC</name>
<sequence>MHLPSVSAAFALALATLPSYSSAAQWPFNILSGTGVNLTAKDLERELRPKLSKSAVVYAEDDPRFKDATARWQWYKAPTVNLVVEAGVDEDVSEIVKYANSQNVPFLAVNTGHGSTATLGKFNGIQISLNQLRQVEIQPDGNSAIFGGGVYGGPVMEELWEKGYVTSTGSCGCVGLLGPGLGGGHGRLQGLYGLISDGFLSLNVVLADGTLVQVSPKSHKDLFWGMKGAGHNFGIVTSFEAKIYPRKVDTWFSKIYSFTQDKLERFHELLNELSDKQPPELIHWTLYWNDPEVSTTEPVIHWSFEYIGSEEAARPYFEPFDELGPFNVRAANLPYPQIPPNEGTSAQDPICGKGLQHMQFDAGLVKYNVTAQRAIFNLFAEKVKHDPSLEYSFVVMEGYSLQGVDNIDPAESAFALRDDKLLVAINVQYPPNPSLDDFAIEWGMQTRKLFNEGQPGRRPTTYINYAFGDEPMEAIYGYEPWRLEKLRGLKKKYDPNGRFSYFNPITFEDEAPLSHTQEL</sequence>
<evidence type="ECO:0000256" key="4">
    <source>
        <dbReference type="ARBA" id="ARBA00023002"/>
    </source>
</evidence>
<keyword evidence="2" id="KW-0285">Flavoprotein</keyword>
<dbReference type="PANTHER" id="PTHR42973:SF8">
    <property type="entry name" value="FAD-BINDING PCMH-TYPE DOMAIN-CONTAINING PROTEIN"/>
    <property type="match status" value="1"/>
</dbReference>
<dbReference type="Pfam" id="PF01565">
    <property type="entry name" value="FAD_binding_4"/>
    <property type="match status" value="1"/>
</dbReference>
<dbReference type="Gene3D" id="3.40.462.20">
    <property type="match status" value="1"/>
</dbReference>
<dbReference type="GO" id="GO:0071949">
    <property type="term" value="F:FAD binding"/>
    <property type="evidence" value="ECO:0007669"/>
    <property type="project" value="InterPro"/>
</dbReference>
<dbReference type="Pfam" id="PF08031">
    <property type="entry name" value="BBE"/>
    <property type="match status" value="1"/>
</dbReference>
<feature type="chain" id="PRO_5015511707" evidence="5">
    <location>
        <begin position="24"/>
        <end position="519"/>
    </location>
</feature>
<reference evidence="7 8" key="1">
    <citation type="journal article" date="2018" name="Front. Microbiol.">
        <title>Genome-Wide Analysis of Corynespora cassiicola Leaf Fall Disease Putative Effectors.</title>
        <authorList>
            <person name="Lopez D."/>
            <person name="Ribeiro S."/>
            <person name="Label P."/>
            <person name="Fumanal B."/>
            <person name="Venisse J.S."/>
            <person name="Kohler A."/>
            <person name="de Oliveira R.R."/>
            <person name="Labutti K."/>
            <person name="Lipzen A."/>
            <person name="Lail K."/>
            <person name="Bauer D."/>
            <person name="Ohm R.A."/>
            <person name="Barry K.W."/>
            <person name="Spatafora J."/>
            <person name="Grigoriev I.V."/>
            <person name="Martin F.M."/>
            <person name="Pujade-Renaud V."/>
        </authorList>
    </citation>
    <scope>NUCLEOTIDE SEQUENCE [LARGE SCALE GENOMIC DNA]</scope>
    <source>
        <strain evidence="7 8">Philippines</strain>
    </source>
</reference>
<keyword evidence="4" id="KW-0560">Oxidoreductase</keyword>
<dbReference type="STRING" id="1448308.A0A2T2N5R6"/>
<proteinExistence type="inferred from homology"/>
<evidence type="ECO:0000256" key="5">
    <source>
        <dbReference type="SAM" id="SignalP"/>
    </source>
</evidence>
<feature type="signal peptide" evidence="5">
    <location>
        <begin position="1"/>
        <end position="23"/>
    </location>
</feature>
<dbReference type="AlphaFoldDB" id="A0A2T2N5R6"/>
<dbReference type="PANTHER" id="PTHR42973">
    <property type="entry name" value="BINDING OXIDOREDUCTASE, PUTATIVE (AFU_ORTHOLOGUE AFUA_1G17690)-RELATED"/>
    <property type="match status" value="1"/>
</dbReference>
<dbReference type="Gene3D" id="3.30.43.10">
    <property type="entry name" value="Uridine Diphospho-n-acetylenolpyruvylglucosamine Reductase, domain 2"/>
    <property type="match status" value="1"/>
</dbReference>
<evidence type="ECO:0000256" key="2">
    <source>
        <dbReference type="ARBA" id="ARBA00022630"/>
    </source>
</evidence>
<dbReference type="InterPro" id="IPR050416">
    <property type="entry name" value="FAD-linked_Oxidoreductase"/>
</dbReference>
<keyword evidence="5" id="KW-0732">Signal</keyword>
<keyword evidence="3" id="KW-0274">FAD</keyword>
<evidence type="ECO:0000313" key="7">
    <source>
        <dbReference type="EMBL" id="PSN60586.1"/>
    </source>
</evidence>
<gene>
    <name evidence="7" type="ORF">BS50DRAFT_681491</name>
</gene>
<keyword evidence="8" id="KW-1185">Reference proteome</keyword>
<dbReference type="InterPro" id="IPR016166">
    <property type="entry name" value="FAD-bd_PCMH"/>
</dbReference>
<evidence type="ECO:0000313" key="8">
    <source>
        <dbReference type="Proteomes" id="UP000240883"/>
    </source>
</evidence>
<dbReference type="SUPFAM" id="SSF56176">
    <property type="entry name" value="FAD-binding/transporter-associated domain-like"/>
    <property type="match status" value="1"/>
</dbReference>
<dbReference type="InterPro" id="IPR012951">
    <property type="entry name" value="BBE"/>
</dbReference>
<dbReference type="EMBL" id="KZ678148">
    <property type="protein sequence ID" value="PSN60586.1"/>
    <property type="molecule type" value="Genomic_DNA"/>
</dbReference>
<dbReference type="InterPro" id="IPR016167">
    <property type="entry name" value="FAD-bd_PCMH_sub1"/>
</dbReference>
<dbReference type="PROSITE" id="PS51387">
    <property type="entry name" value="FAD_PCMH"/>
    <property type="match status" value="1"/>
</dbReference>
<evidence type="ECO:0000256" key="1">
    <source>
        <dbReference type="ARBA" id="ARBA00005466"/>
    </source>
</evidence>
<organism evidence="7 8">
    <name type="scientific">Corynespora cassiicola Philippines</name>
    <dbReference type="NCBI Taxonomy" id="1448308"/>
    <lineage>
        <taxon>Eukaryota</taxon>
        <taxon>Fungi</taxon>
        <taxon>Dikarya</taxon>
        <taxon>Ascomycota</taxon>
        <taxon>Pezizomycotina</taxon>
        <taxon>Dothideomycetes</taxon>
        <taxon>Pleosporomycetidae</taxon>
        <taxon>Pleosporales</taxon>
        <taxon>Corynesporascaceae</taxon>
        <taxon>Corynespora</taxon>
    </lineage>
</organism>
<dbReference type="OrthoDB" id="9996127at2759"/>
<dbReference type="Gene3D" id="3.30.465.10">
    <property type="match status" value="1"/>
</dbReference>
<protein>
    <submittedName>
        <fullName evidence="7">FAD-binding domain-containing protein</fullName>
    </submittedName>
</protein>
<dbReference type="InterPro" id="IPR006094">
    <property type="entry name" value="Oxid_FAD_bind_N"/>
</dbReference>
<comment type="similarity">
    <text evidence="1">Belongs to the oxygen-dependent FAD-linked oxidoreductase family.</text>
</comment>
<accession>A0A2T2N5R6</accession>
<evidence type="ECO:0000259" key="6">
    <source>
        <dbReference type="PROSITE" id="PS51387"/>
    </source>
</evidence>
<evidence type="ECO:0000256" key="3">
    <source>
        <dbReference type="ARBA" id="ARBA00022827"/>
    </source>
</evidence>